<dbReference type="PANTHER" id="PTHR43172:SF1">
    <property type="entry name" value="ADENYLOSUCCINATE LYASE"/>
    <property type="match status" value="1"/>
</dbReference>
<comment type="pathway">
    <text evidence="2 14">Purine metabolism; AMP biosynthesis via de novo pathway; AMP from IMP: step 2/2.</text>
</comment>
<dbReference type="EMBL" id="CP029287">
    <property type="protein sequence ID" value="AWR99484.1"/>
    <property type="molecule type" value="Genomic_DNA"/>
</dbReference>
<comment type="catalytic activity">
    <reaction evidence="12">
        <text>N(6)-(1,2-dicarboxyethyl)-AMP = fumarate + AMP</text>
        <dbReference type="Rhea" id="RHEA:16853"/>
        <dbReference type="ChEBI" id="CHEBI:29806"/>
        <dbReference type="ChEBI" id="CHEBI:57567"/>
        <dbReference type="ChEBI" id="CHEBI:456215"/>
        <dbReference type="EC" id="4.3.2.2"/>
    </reaction>
    <physiologicalReaction direction="left-to-right" evidence="12">
        <dbReference type="Rhea" id="RHEA:16854"/>
    </physiologicalReaction>
</comment>
<comment type="subunit">
    <text evidence="4">Homotetramer. Residues from neighboring subunits contribute catalytic and substrate-binding residues to each active site.</text>
</comment>
<dbReference type="GO" id="GO:0044208">
    <property type="term" value="P:'de novo' AMP biosynthetic process"/>
    <property type="evidence" value="ECO:0007669"/>
    <property type="project" value="UniProtKB-UniPathway"/>
</dbReference>
<evidence type="ECO:0000313" key="16">
    <source>
        <dbReference type="EMBL" id="AWR99484.1"/>
    </source>
</evidence>
<dbReference type="GO" id="GO:0005829">
    <property type="term" value="C:cytosol"/>
    <property type="evidence" value="ECO:0007669"/>
    <property type="project" value="TreeGrafter"/>
</dbReference>
<dbReference type="InterPro" id="IPR004769">
    <property type="entry name" value="Pur_lyase"/>
</dbReference>
<keyword evidence="8 14" id="KW-0456">Lyase</keyword>
<evidence type="ECO:0000313" key="17">
    <source>
        <dbReference type="Proteomes" id="UP000247586"/>
    </source>
</evidence>
<dbReference type="AlphaFoldDB" id="A0A2U9ITY9"/>
<comment type="catalytic activity">
    <reaction evidence="9">
        <text>(2S)-2-[5-amino-1-(5-phospho-beta-D-ribosyl)imidazole-4-carboxamido]succinate = 5-amino-1-(5-phospho-beta-D-ribosyl)imidazole-4-carboxamide + fumarate</text>
        <dbReference type="Rhea" id="RHEA:23920"/>
        <dbReference type="ChEBI" id="CHEBI:29806"/>
        <dbReference type="ChEBI" id="CHEBI:58443"/>
        <dbReference type="ChEBI" id="CHEBI:58475"/>
        <dbReference type="EC" id="4.3.2.2"/>
    </reaction>
    <physiologicalReaction direction="left-to-right" evidence="9">
        <dbReference type="Rhea" id="RHEA:23921"/>
    </physiologicalReaction>
</comment>
<dbReference type="GO" id="GO:0070626">
    <property type="term" value="F:(S)-2-(5-amino-1-(5-phospho-D-ribosyl)imidazole-4-carboxamido) succinate lyase (fumarate-forming) activity"/>
    <property type="evidence" value="ECO:0007669"/>
    <property type="project" value="TreeGrafter"/>
</dbReference>
<dbReference type="Pfam" id="PF00206">
    <property type="entry name" value="Lyase_1"/>
    <property type="match status" value="1"/>
</dbReference>
<dbReference type="PRINTS" id="PR00145">
    <property type="entry name" value="ARGSUCLYASE"/>
</dbReference>
<keyword evidence="7 14" id="KW-0658">Purine biosynthesis</keyword>
<dbReference type="PROSITE" id="PS00163">
    <property type="entry name" value="FUMARATE_LYASES"/>
    <property type="match status" value="1"/>
</dbReference>
<dbReference type="SMART" id="SM00998">
    <property type="entry name" value="ADSL_C"/>
    <property type="match status" value="1"/>
</dbReference>
<dbReference type="InterPro" id="IPR022761">
    <property type="entry name" value="Fumarate_lyase_N"/>
</dbReference>
<sequence length="456" mass="51238">MDIVCPIDWRYGSKEMRSIFTREGIIKYRIRVELALLNALKSLGYVSEQDYGKVKESSSKVTPEEVDALEAKLGHDVMALVVVMAEKSEDAGKFVHFGATSYDIVDTAYALMFRDALRILKDKFLLALERLKDLSIKYQDVPMVGRTHGQHAVPITLGFKFANYLYEMTRSVERLIDAERRVVLGKMSGAVGTMAAWGNDGLRIEELTLRELDLEPHAISTQVAPRDGFAELISDLAIAGSVMDRFAVEIRELMRPEINEIAEGVGDRVGSSTMPHKENPVTAEKISGLAKLLRGLVISEMENIPLWHERDLTNSSSERFILSHSFLIIDEMIDSTNELLSNLRINLDTIAKNLELSKGLNMAESLMINLTLKGLPRHRAHEIVGRLSKEARRTNQSLFEVASRDETVSKLFSASELNKILDPKNYLGQSKFLIRRSIERFQTLVSNLGGTDRVID</sequence>
<dbReference type="UniPathway" id="UPA00075">
    <property type="reaction ID" value="UER00336"/>
</dbReference>
<gene>
    <name evidence="16" type="ORF">DFR87_07060</name>
</gene>
<dbReference type="STRING" id="1293036.GCA_001315825_00352"/>
<dbReference type="InterPro" id="IPR024083">
    <property type="entry name" value="Fumarase/histidase_N"/>
</dbReference>
<evidence type="ECO:0000256" key="6">
    <source>
        <dbReference type="ARBA" id="ARBA00017058"/>
    </source>
</evidence>
<dbReference type="CDD" id="cd01360">
    <property type="entry name" value="Adenylsuccinate_lyase_1"/>
    <property type="match status" value="1"/>
</dbReference>
<dbReference type="RefSeq" id="WP_110369214.1">
    <property type="nucleotide sequence ID" value="NZ_CP029287.2"/>
</dbReference>
<comment type="function">
    <text evidence="10">Catalyzes two reactions in de novo purine nucleotide biosynthesis. Catalyzes the breakdown of 5-aminoimidazole- (N-succinylocarboxamide) ribotide (SAICAR or 2-[5-amino-1-(5-phospho-beta-D-ribosyl)imidazole-4-carboxamido]succinate) to 5-aminoimidazole-4-carboxamide ribotide (AICAR or 5-amino-1-(5-phospho-beta-D-ribosyl)imidazole-4-carboxamide) and fumarate, and of adenylosuccinate (ADS or N(6)-(1,2-dicarboxyethyl)-AMP) to adenosine monophosphate (AMP) and fumarate.</text>
</comment>
<name>A0A2U9ITY9_9CREN</name>
<evidence type="ECO:0000256" key="2">
    <source>
        <dbReference type="ARBA" id="ARBA00004734"/>
    </source>
</evidence>
<evidence type="ECO:0000256" key="3">
    <source>
        <dbReference type="ARBA" id="ARBA00008273"/>
    </source>
</evidence>
<dbReference type="EC" id="4.3.2.2" evidence="5 13"/>
<evidence type="ECO:0000256" key="11">
    <source>
        <dbReference type="ARBA" id="ARBA00030717"/>
    </source>
</evidence>
<feature type="domain" description="Adenylosuccinate lyase C-terminal" evidence="15">
    <location>
        <begin position="358"/>
        <end position="438"/>
    </location>
</feature>
<comment type="pathway">
    <text evidence="1 14">Purine metabolism; IMP biosynthesis via de novo pathway; 5-amino-1-(5-phospho-D-ribosyl)imidazole-4-carboxamide from 5-amino-1-(5-phospho-D-ribosyl)imidazole-4-carboxylate: step 2/2.</text>
</comment>
<dbReference type="Gene3D" id="1.20.200.10">
    <property type="entry name" value="Fumarase/aspartase (Central domain)"/>
    <property type="match status" value="1"/>
</dbReference>
<dbReference type="Proteomes" id="UP000247586">
    <property type="component" value="Chromosome"/>
</dbReference>
<dbReference type="SUPFAM" id="SSF48557">
    <property type="entry name" value="L-aspartase-like"/>
    <property type="match status" value="1"/>
</dbReference>
<evidence type="ECO:0000259" key="15">
    <source>
        <dbReference type="SMART" id="SM00998"/>
    </source>
</evidence>
<dbReference type="InterPro" id="IPR000362">
    <property type="entry name" value="Fumarate_lyase_fam"/>
</dbReference>
<dbReference type="PRINTS" id="PR00149">
    <property type="entry name" value="FUMRATELYASE"/>
</dbReference>
<dbReference type="InterPro" id="IPR008948">
    <property type="entry name" value="L-Aspartase-like"/>
</dbReference>
<dbReference type="InterPro" id="IPR019468">
    <property type="entry name" value="AdenyloSucc_lyase_C"/>
</dbReference>
<dbReference type="Pfam" id="PF10397">
    <property type="entry name" value="ADSL_C"/>
    <property type="match status" value="1"/>
</dbReference>
<dbReference type="UniPathway" id="UPA00074">
    <property type="reaction ID" value="UER00132"/>
</dbReference>
<dbReference type="PANTHER" id="PTHR43172">
    <property type="entry name" value="ADENYLOSUCCINATE LYASE"/>
    <property type="match status" value="1"/>
</dbReference>
<keyword evidence="17" id="KW-1185">Reference proteome</keyword>
<evidence type="ECO:0000256" key="14">
    <source>
        <dbReference type="RuleBase" id="RU361172"/>
    </source>
</evidence>
<dbReference type="GO" id="GO:0004018">
    <property type="term" value="F:N6-(1,2-dicarboxyethyl)AMP AMP-lyase (fumarate-forming) activity"/>
    <property type="evidence" value="ECO:0007669"/>
    <property type="project" value="UniProtKB-UniRule"/>
</dbReference>
<proteinExistence type="inferred from homology"/>
<evidence type="ECO:0000256" key="13">
    <source>
        <dbReference type="NCBIfam" id="TIGR00928"/>
    </source>
</evidence>
<dbReference type="GO" id="GO:0006189">
    <property type="term" value="P:'de novo' IMP biosynthetic process"/>
    <property type="evidence" value="ECO:0007669"/>
    <property type="project" value="UniProtKB-UniPathway"/>
</dbReference>
<protein>
    <recommendedName>
        <fullName evidence="6 13">Adenylosuccinate lyase</fullName>
        <shortName evidence="14">ASL</shortName>
        <ecNumber evidence="5 13">4.3.2.2</ecNumber>
    </recommendedName>
    <alternativeName>
        <fullName evidence="11 14">Adenylosuccinase</fullName>
    </alternativeName>
</protein>
<evidence type="ECO:0000256" key="7">
    <source>
        <dbReference type="ARBA" id="ARBA00022755"/>
    </source>
</evidence>
<evidence type="ECO:0000256" key="9">
    <source>
        <dbReference type="ARBA" id="ARBA00024477"/>
    </source>
</evidence>
<evidence type="ECO:0000256" key="1">
    <source>
        <dbReference type="ARBA" id="ARBA00004706"/>
    </source>
</evidence>
<dbReference type="FunFam" id="1.20.200.10:FF:000008">
    <property type="entry name" value="Adenylosuccinate lyase"/>
    <property type="match status" value="1"/>
</dbReference>
<evidence type="ECO:0000256" key="4">
    <source>
        <dbReference type="ARBA" id="ARBA00011668"/>
    </source>
</evidence>
<dbReference type="OrthoDB" id="26319at2157"/>
<dbReference type="KEGG" id="mhk:DFR87_07060"/>
<reference evidence="16" key="1">
    <citation type="submission" date="2018-05" db="EMBL/GenBank/DDBJ databases">
        <title>Complete Genome Sequences of Extremely Thermoacidophilic, Metal-Mobilizing Type-Strain Members of the Archaeal Family Sulfolobaceae: Acidianus brierleyi DSM-1651T, Acidianus sulfidivorans DSM-18786T, Metallosphaera hakonensis DSM-7519T, and Metallosphaera prunae DSM-10039T.</title>
        <authorList>
            <person name="Counts J.A."/>
            <person name="Kelly R.M."/>
        </authorList>
    </citation>
    <scope>NUCLEOTIDE SEQUENCE [LARGE SCALE GENOMIC DNA]</scope>
    <source>
        <strain evidence="16">HO1-1</strain>
    </source>
</reference>
<dbReference type="Gene3D" id="1.10.40.30">
    <property type="entry name" value="Fumarase/aspartase (C-terminal domain)"/>
    <property type="match status" value="1"/>
</dbReference>
<dbReference type="InterPro" id="IPR020557">
    <property type="entry name" value="Fumarate_lyase_CS"/>
</dbReference>
<accession>A0A2U9ITY9</accession>
<comment type="similarity">
    <text evidence="3 14">Belongs to the lyase 1 family. Adenylosuccinate lyase subfamily.</text>
</comment>
<evidence type="ECO:0000256" key="12">
    <source>
        <dbReference type="ARBA" id="ARBA00049115"/>
    </source>
</evidence>
<evidence type="ECO:0000256" key="5">
    <source>
        <dbReference type="ARBA" id="ARBA00012339"/>
    </source>
</evidence>
<evidence type="ECO:0000256" key="10">
    <source>
        <dbReference type="ARBA" id="ARBA00025012"/>
    </source>
</evidence>
<evidence type="ECO:0000256" key="8">
    <source>
        <dbReference type="ARBA" id="ARBA00023239"/>
    </source>
</evidence>
<dbReference type="Gene3D" id="1.10.275.10">
    <property type="entry name" value="Fumarase/aspartase (N-terminal domain)"/>
    <property type="match status" value="1"/>
</dbReference>
<dbReference type="GeneID" id="36835088"/>
<dbReference type="NCBIfam" id="TIGR00928">
    <property type="entry name" value="purB"/>
    <property type="match status" value="1"/>
</dbReference>
<organism evidence="16 17">
    <name type="scientific">Metallosphaera hakonensis JCM 8857 = DSM 7519</name>
    <dbReference type="NCBI Taxonomy" id="1293036"/>
    <lineage>
        <taxon>Archaea</taxon>
        <taxon>Thermoproteota</taxon>
        <taxon>Thermoprotei</taxon>
        <taxon>Sulfolobales</taxon>
        <taxon>Sulfolobaceae</taxon>
        <taxon>Metallosphaera</taxon>
    </lineage>
</organism>